<dbReference type="RefSeq" id="WP_380578695.1">
    <property type="nucleotide sequence ID" value="NZ_JBHSQJ010000005.1"/>
</dbReference>
<evidence type="ECO:0000259" key="1">
    <source>
        <dbReference type="Pfam" id="PF08241"/>
    </source>
</evidence>
<evidence type="ECO:0000313" key="3">
    <source>
        <dbReference type="Proteomes" id="UP001596174"/>
    </source>
</evidence>
<feature type="domain" description="Methyltransferase type 11" evidence="1">
    <location>
        <begin position="49"/>
        <end position="141"/>
    </location>
</feature>
<dbReference type="EC" id="2.1.1.64" evidence="2"/>
<dbReference type="InterPro" id="IPR029063">
    <property type="entry name" value="SAM-dependent_MTases_sf"/>
</dbReference>
<dbReference type="CDD" id="cd02440">
    <property type="entry name" value="AdoMet_MTases"/>
    <property type="match status" value="1"/>
</dbReference>
<dbReference type="Pfam" id="PF08241">
    <property type="entry name" value="Methyltransf_11"/>
    <property type="match status" value="1"/>
</dbReference>
<sequence>MSTELPLYDTPDFFTAYQRMRADGDGLNEELEQPALRALLPQVTGLDVLDLGCGDGGQAEWLASAGARSVLGVDPSTRMLALARGRAHPCLRYLQATAEELTLPQASLDLVVSSLALHYVPDLPALLARIAQWLRPGGHLVYSVEHPVCTAQQPMNGWLERPEGKVWPVTAYGDESARTQRWFDTDVTKYHYKLSTHVGALCSAGLILRALDEPQPGPDALVRRPDLAAHLIRPPLLLVAARKPCSP</sequence>
<dbReference type="PANTHER" id="PTHR43464:SF23">
    <property type="entry name" value="JUVENILE HORMONE ACID O-METHYLTRANSFERASE"/>
    <property type="match status" value="1"/>
</dbReference>
<keyword evidence="3" id="KW-1185">Reference proteome</keyword>
<dbReference type="EC" id="2.1.1.222" evidence="2"/>
<keyword evidence="2" id="KW-0489">Methyltransferase</keyword>
<evidence type="ECO:0000313" key="2">
    <source>
        <dbReference type="EMBL" id="MFC5905854.1"/>
    </source>
</evidence>
<comment type="caution">
    <text evidence="2">The sequence shown here is derived from an EMBL/GenBank/DDBJ whole genome shotgun (WGS) entry which is preliminary data.</text>
</comment>
<dbReference type="GO" id="GO:0102208">
    <property type="term" value="F:2-polyprenyl-6-hydroxyphenol methylase activity"/>
    <property type="evidence" value="ECO:0007669"/>
    <property type="project" value="UniProtKB-EC"/>
</dbReference>
<dbReference type="Proteomes" id="UP001596174">
    <property type="component" value="Unassembled WGS sequence"/>
</dbReference>
<protein>
    <submittedName>
        <fullName evidence="2">Class I SAM-dependent methyltransferase</fullName>
        <ecNumber evidence="2">2.1.1.222</ecNumber>
        <ecNumber evidence="2">2.1.1.64</ecNumber>
    </submittedName>
</protein>
<keyword evidence="2" id="KW-0808">Transferase</keyword>
<name>A0ABW1FWM7_9ACTN</name>
<accession>A0ABW1FWM7</accession>
<dbReference type="SUPFAM" id="SSF53335">
    <property type="entry name" value="S-adenosyl-L-methionine-dependent methyltransferases"/>
    <property type="match status" value="1"/>
</dbReference>
<dbReference type="GO" id="GO:0061542">
    <property type="term" value="F:3-demethylubiquinol 3-O-methyltransferase activity"/>
    <property type="evidence" value="ECO:0007669"/>
    <property type="project" value="UniProtKB-EC"/>
</dbReference>
<proteinExistence type="predicted"/>
<dbReference type="InterPro" id="IPR013216">
    <property type="entry name" value="Methyltransf_11"/>
</dbReference>
<dbReference type="GO" id="GO:0032259">
    <property type="term" value="P:methylation"/>
    <property type="evidence" value="ECO:0007669"/>
    <property type="project" value="UniProtKB-KW"/>
</dbReference>
<dbReference type="Gene3D" id="3.40.50.150">
    <property type="entry name" value="Vaccinia Virus protein VP39"/>
    <property type="match status" value="1"/>
</dbReference>
<dbReference type="EMBL" id="JBHSQJ010000005">
    <property type="protein sequence ID" value="MFC5905854.1"/>
    <property type="molecule type" value="Genomic_DNA"/>
</dbReference>
<dbReference type="PANTHER" id="PTHR43464">
    <property type="entry name" value="METHYLTRANSFERASE"/>
    <property type="match status" value="1"/>
</dbReference>
<organism evidence="2 3">
    <name type="scientific">Streptacidiphilus monticola</name>
    <dbReference type="NCBI Taxonomy" id="2161674"/>
    <lineage>
        <taxon>Bacteria</taxon>
        <taxon>Bacillati</taxon>
        <taxon>Actinomycetota</taxon>
        <taxon>Actinomycetes</taxon>
        <taxon>Kitasatosporales</taxon>
        <taxon>Streptomycetaceae</taxon>
        <taxon>Streptacidiphilus</taxon>
    </lineage>
</organism>
<gene>
    <name evidence="2" type="ORF">ACFP3V_01280</name>
</gene>
<reference evidence="3" key="1">
    <citation type="journal article" date="2019" name="Int. J. Syst. Evol. Microbiol.">
        <title>The Global Catalogue of Microorganisms (GCM) 10K type strain sequencing project: providing services to taxonomists for standard genome sequencing and annotation.</title>
        <authorList>
            <consortium name="The Broad Institute Genomics Platform"/>
            <consortium name="The Broad Institute Genome Sequencing Center for Infectious Disease"/>
            <person name="Wu L."/>
            <person name="Ma J."/>
        </authorList>
    </citation>
    <scope>NUCLEOTIDE SEQUENCE [LARGE SCALE GENOMIC DNA]</scope>
    <source>
        <strain evidence="3">JCM 4816</strain>
    </source>
</reference>